<evidence type="ECO:0000256" key="1">
    <source>
        <dbReference type="ARBA" id="ARBA00004370"/>
    </source>
</evidence>
<reference evidence="6 7" key="1">
    <citation type="submission" date="2023-12" db="EMBL/GenBank/DDBJ databases">
        <title>Marinobacter qingdaonensis sp. nov., isolated from the intertidal sediment of Qingdao, PR China.</title>
        <authorList>
            <person name="Li Y."/>
        </authorList>
    </citation>
    <scope>NUCLEOTIDE SEQUENCE [LARGE SCALE GENOMIC DNA]</scope>
    <source>
        <strain evidence="6 7">ASW11-75</strain>
    </source>
</reference>
<dbReference type="InterPro" id="IPR001129">
    <property type="entry name" value="Membr-assoc_MAPEG"/>
</dbReference>
<keyword evidence="7" id="KW-1185">Reference proteome</keyword>
<feature type="transmembrane region" description="Helical" evidence="5">
    <location>
        <begin position="107"/>
        <end position="129"/>
    </location>
</feature>
<dbReference type="PANTHER" id="PTHR35814:SF1">
    <property type="entry name" value="GLUTATHIONE S-TRANSFERASE-RELATED"/>
    <property type="match status" value="1"/>
</dbReference>
<feature type="transmembrane region" description="Helical" evidence="5">
    <location>
        <begin position="6"/>
        <end position="25"/>
    </location>
</feature>
<evidence type="ECO:0000256" key="2">
    <source>
        <dbReference type="ARBA" id="ARBA00022692"/>
    </source>
</evidence>
<gene>
    <name evidence="6" type="ORF">U5822_07285</name>
</gene>
<evidence type="ECO:0000313" key="7">
    <source>
        <dbReference type="Proteomes" id="UP001305746"/>
    </source>
</evidence>
<keyword evidence="3 5" id="KW-1133">Transmembrane helix</keyword>
<keyword evidence="2 5" id="KW-0812">Transmembrane</keyword>
<sequence length="133" mass="14617">MIVPVTGVFAAVIGLLLLVLSAHVVRFRLKYKKGMGVTDDRDFEAAVRAQANLVEYAPTALIMLAIAELNGVASGWVYWIGMVLVVGRILHAWGMINSSGGTHWGRFFGIILTWLAILVTALLLFWNVWSVYG</sequence>
<keyword evidence="4 5" id="KW-0472">Membrane</keyword>
<evidence type="ECO:0000313" key="6">
    <source>
        <dbReference type="EMBL" id="MEA1080466.1"/>
    </source>
</evidence>
<organism evidence="6 7">
    <name type="scientific">Marinobacter qingdaonensis</name>
    <dbReference type="NCBI Taxonomy" id="3108486"/>
    <lineage>
        <taxon>Bacteria</taxon>
        <taxon>Pseudomonadati</taxon>
        <taxon>Pseudomonadota</taxon>
        <taxon>Gammaproteobacteria</taxon>
        <taxon>Pseudomonadales</taxon>
        <taxon>Marinobacteraceae</taxon>
        <taxon>Marinobacter</taxon>
    </lineage>
</organism>
<evidence type="ECO:0000256" key="4">
    <source>
        <dbReference type="ARBA" id="ARBA00023136"/>
    </source>
</evidence>
<accession>A0ABU5NXE7</accession>
<comment type="subcellular location">
    <subcellularLocation>
        <location evidence="1">Membrane</location>
    </subcellularLocation>
</comment>
<dbReference type="RefSeq" id="WP_322854968.1">
    <property type="nucleotide sequence ID" value="NZ_JAYDCJ010000003.1"/>
</dbReference>
<dbReference type="Pfam" id="PF01124">
    <property type="entry name" value="MAPEG"/>
    <property type="match status" value="1"/>
</dbReference>
<dbReference type="EMBL" id="JAYDCJ010000003">
    <property type="protein sequence ID" value="MEA1080466.1"/>
    <property type="molecule type" value="Genomic_DNA"/>
</dbReference>
<dbReference type="SUPFAM" id="SSF161084">
    <property type="entry name" value="MAPEG domain-like"/>
    <property type="match status" value="1"/>
</dbReference>
<dbReference type="InterPro" id="IPR023352">
    <property type="entry name" value="MAPEG-like_dom_sf"/>
</dbReference>
<evidence type="ECO:0000256" key="3">
    <source>
        <dbReference type="ARBA" id="ARBA00022989"/>
    </source>
</evidence>
<dbReference type="Gene3D" id="1.20.120.550">
    <property type="entry name" value="Membrane associated eicosanoid/glutathione metabolism-like domain"/>
    <property type="match status" value="1"/>
</dbReference>
<comment type="caution">
    <text evidence="6">The sequence shown here is derived from an EMBL/GenBank/DDBJ whole genome shotgun (WGS) entry which is preliminary data.</text>
</comment>
<proteinExistence type="predicted"/>
<protein>
    <submittedName>
        <fullName evidence="6">MAPEG family protein</fullName>
    </submittedName>
</protein>
<evidence type="ECO:0000256" key="5">
    <source>
        <dbReference type="SAM" id="Phobius"/>
    </source>
</evidence>
<dbReference type="Proteomes" id="UP001305746">
    <property type="component" value="Unassembled WGS sequence"/>
</dbReference>
<dbReference type="PANTHER" id="PTHR35814">
    <property type="match status" value="1"/>
</dbReference>
<feature type="transmembrane region" description="Helical" evidence="5">
    <location>
        <begin position="76"/>
        <end position="95"/>
    </location>
</feature>
<name>A0ABU5NXE7_9GAMM</name>